<comment type="caution">
    <text evidence="2">The sequence shown here is derived from an EMBL/GenBank/DDBJ whole genome shotgun (WGS) entry which is preliminary data.</text>
</comment>
<protein>
    <submittedName>
        <fullName evidence="2">Uncharacterized protein</fullName>
    </submittedName>
</protein>
<accession>A0A8J8NUW5</accession>
<proteinExistence type="predicted"/>
<feature type="region of interest" description="Disordered" evidence="1">
    <location>
        <begin position="1"/>
        <end position="38"/>
    </location>
</feature>
<feature type="compositionally biased region" description="Basic and acidic residues" evidence="1">
    <location>
        <begin position="20"/>
        <end position="38"/>
    </location>
</feature>
<name>A0A8J8NUW5_HALGN</name>
<evidence type="ECO:0000256" key="1">
    <source>
        <dbReference type="SAM" id="MobiDB-lite"/>
    </source>
</evidence>
<feature type="compositionally biased region" description="Polar residues" evidence="1">
    <location>
        <begin position="1"/>
        <end position="19"/>
    </location>
</feature>
<organism evidence="2 3">
    <name type="scientific">Halteria grandinella</name>
    <dbReference type="NCBI Taxonomy" id="5974"/>
    <lineage>
        <taxon>Eukaryota</taxon>
        <taxon>Sar</taxon>
        <taxon>Alveolata</taxon>
        <taxon>Ciliophora</taxon>
        <taxon>Intramacronucleata</taxon>
        <taxon>Spirotrichea</taxon>
        <taxon>Stichotrichia</taxon>
        <taxon>Sporadotrichida</taxon>
        <taxon>Halteriidae</taxon>
        <taxon>Halteria</taxon>
    </lineage>
</organism>
<gene>
    <name evidence="2" type="ORF">FGO68_gene5687</name>
</gene>
<evidence type="ECO:0000313" key="3">
    <source>
        <dbReference type="Proteomes" id="UP000785679"/>
    </source>
</evidence>
<dbReference type="Proteomes" id="UP000785679">
    <property type="component" value="Unassembled WGS sequence"/>
</dbReference>
<dbReference type="EMBL" id="RRYP01005393">
    <property type="protein sequence ID" value="TNV82077.1"/>
    <property type="molecule type" value="Genomic_DNA"/>
</dbReference>
<dbReference type="AlphaFoldDB" id="A0A8J8NUW5"/>
<evidence type="ECO:0000313" key="2">
    <source>
        <dbReference type="EMBL" id="TNV82077.1"/>
    </source>
</evidence>
<dbReference type="OrthoDB" id="270720at2759"/>
<reference evidence="2" key="1">
    <citation type="submission" date="2019-06" db="EMBL/GenBank/DDBJ databases">
        <authorList>
            <person name="Zheng W."/>
        </authorList>
    </citation>
    <scope>NUCLEOTIDE SEQUENCE</scope>
    <source>
        <strain evidence="2">QDHG01</strain>
    </source>
</reference>
<keyword evidence="3" id="KW-1185">Reference proteome</keyword>
<sequence>MEQQVRENLQLHQQNSTEVAQDHPRLPIQPQREEEQKEVPEIVAPNFSLEMLNKLVVEINKPQQNYDPKLNDSEQSKLAEHITLHGWPLPLDFLNANSDPQRQALWNEFNGMNQLQNGIYYGQLANGQREGLGVLYCTGSGNVAYLFQCKWKNGKPVAECMSRSMKTMRQNLRSEDQESILRTERHRKVLLSQRGKR</sequence>